<sequence length="321" mass="34552">MDDVDRAIVHCLRRDARMSNVALARELGVSEKTVRNRITRLLGSRAVRLDVKVTEDGRPTRLLLLVQAEPGRRFEVARALAERVEVDHIHLTTGAYDIALVASFPDGAAALEFVVRAVEGRADVQSAESCHLISEVHPTGESGSATDSPAVDTELIGAFLLRRPGFATSRHLLDEACALALDGLHADRALASIFAGPSPADGLLATRYRGLSQAYVAETIRRAEREKVTTVVSRVVATGRPALIADCRTDPLMAWAADLVLSEGYITLLTVPMMHGKRVVGVLSVYLDKPTHVSDSYVATTQALADHLGIAWGRLDAPSAP</sequence>
<dbReference type="SUPFAM" id="SSF54909">
    <property type="entry name" value="Dimeric alpha+beta barrel"/>
    <property type="match status" value="1"/>
</dbReference>
<dbReference type="Gene3D" id="3.30.450.40">
    <property type="match status" value="1"/>
</dbReference>
<dbReference type="Gene3D" id="1.10.10.10">
    <property type="entry name" value="Winged helix-like DNA-binding domain superfamily/Winged helix DNA-binding domain"/>
    <property type="match status" value="1"/>
</dbReference>
<dbReference type="EMBL" id="BAAARK010000025">
    <property type="protein sequence ID" value="GAA2680036.1"/>
    <property type="molecule type" value="Genomic_DNA"/>
</dbReference>
<dbReference type="InterPro" id="IPR019887">
    <property type="entry name" value="Tscrpt_reg_AsnC/Lrp_C"/>
</dbReference>
<gene>
    <name evidence="5" type="ORF">GCM10009864_60490</name>
</gene>
<protein>
    <recommendedName>
        <fullName evidence="4">HTH asnC-type domain-containing protein</fullName>
    </recommendedName>
</protein>
<name>A0ABP6F2S8_9ACTN</name>
<dbReference type="Pfam" id="PF01037">
    <property type="entry name" value="AsnC_trans_reg"/>
    <property type="match status" value="1"/>
</dbReference>
<evidence type="ECO:0000259" key="4">
    <source>
        <dbReference type="PROSITE" id="PS50956"/>
    </source>
</evidence>
<dbReference type="SMART" id="SM00065">
    <property type="entry name" value="GAF"/>
    <property type="match status" value="1"/>
</dbReference>
<keyword evidence="3" id="KW-0804">Transcription</keyword>
<dbReference type="SUPFAM" id="SSF46785">
    <property type="entry name" value="Winged helix' DNA-binding domain"/>
    <property type="match status" value="1"/>
</dbReference>
<keyword evidence="6" id="KW-1185">Reference proteome</keyword>
<dbReference type="SMART" id="SM00344">
    <property type="entry name" value="HTH_ASNC"/>
    <property type="match status" value="1"/>
</dbReference>
<dbReference type="PANTHER" id="PTHR30154:SF34">
    <property type="entry name" value="TRANSCRIPTIONAL REGULATOR AZLB"/>
    <property type="match status" value="1"/>
</dbReference>
<comment type="caution">
    <text evidence="5">The sequence shown here is derived from an EMBL/GenBank/DDBJ whole genome shotgun (WGS) entry which is preliminary data.</text>
</comment>
<keyword evidence="1" id="KW-0805">Transcription regulation</keyword>
<dbReference type="InterPro" id="IPR003018">
    <property type="entry name" value="GAF"/>
</dbReference>
<dbReference type="PANTHER" id="PTHR30154">
    <property type="entry name" value="LEUCINE-RESPONSIVE REGULATORY PROTEIN"/>
    <property type="match status" value="1"/>
</dbReference>
<accession>A0ABP6F2S8</accession>
<evidence type="ECO:0000313" key="6">
    <source>
        <dbReference type="Proteomes" id="UP001500994"/>
    </source>
</evidence>
<keyword evidence="2" id="KW-0238">DNA-binding</keyword>
<dbReference type="InterPro" id="IPR011008">
    <property type="entry name" value="Dimeric_a/b-barrel"/>
</dbReference>
<evidence type="ECO:0000256" key="3">
    <source>
        <dbReference type="ARBA" id="ARBA00023163"/>
    </source>
</evidence>
<proteinExistence type="predicted"/>
<feature type="domain" description="HTH asnC-type" evidence="4">
    <location>
        <begin position="1"/>
        <end position="41"/>
    </location>
</feature>
<dbReference type="PROSITE" id="PS50956">
    <property type="entry name" value="HTH_ASNC_2"/>
    <property type="match status" value="1"/>
</dbReference>
<dbReference type="InterPro" id="IPR036388">
    <property type="entry name" value="WH-like_DNA-bd_sf"/>
</dbReference>
<dbReference type="Proteomes" id="UP001500994">
    <property type="component" value="Unassembled WGS sequence"/>
</dbReference>
<dbReference type="RefSeq" id="WP_344581879.1">
    <property type="nucleotide sequence ID" value="NZ_BAAARK010000025.1"/>
</dbReference>
<evidence type="ECO:0000313" key="5">
    <source>
        <dbReference type="EMBL" id="GAA2680036.1"/>
    </source>
</evidence>
<dbReference type="Gene3D" id="3.30.70.920">
    <property type="match status" value="1"/>
</dbReference>
<dbReference type="InterPro" id="IPR019888">
    <property type="entry name" value="Tscrpt_reg_AsnC-like"/>
</dbReference>
<dbReference type="InterPro" id="IPR036390">
    <property type="entry name" value="WH_DNA-bd_sf"/>
</dbReference>
<evidence type="ECO:0000256" key="2">
    <source>
        <dbReference type="ARBA" id="ARBA00023125"/>
    </source>
</evidence>
<dbReference type="PRINTS" id="PR00033">
    <property type="entry name" value="HTHASNC"/>
</dbReference>
<dbReference type="Pfam" id="PF01590">
    <property type="entry name" value="GAF"/>
    <property type="match status" value="1"/>
</dbReference>
<dbReference type="Pfam" id="PF13404">
    <property type="entry name" value="HTH_AsnC-type"/>
    <property type="match status" value="1"/>
</dbReference>
<dbReference type="InterPro" id="IPR029016">
    <property type="entry name" value="GAF-like_dom_sf"/>
</dbReference>
<dbReference type="InterPro" id="IPR000485">
    <property type="entry name" value="AsnC-type_HTH_dom"/>
</dbReference>
<reference evidence="6" key="1">
    <citation type="journal article" date="2019" name="Int. J. Syst. Evol. Microbiol.">
        <title>The Global Catalogue of Microorganisms (GCM) 10K type strain sequencing project: providing services to taxonomists for standard genome sequencing and annotation.</title>
        <authorList>
            <consortium name="The Broad Institute Genomics Platform"/>
            <consortium name="The Broad Institute Genome Sequencing Center for Infectious Disease"/>
            <person name="Wu L."/>
            <person name="Ma J."/>
        </authorList>
    </citation>
    <scope>NUCLEOTIDE SEQUENCE [LARGE SCALE GENOMIC DNA]</scope>
    <source>
        <strain evidence="6">JCM 16374</strain>
    </source>
</reference>
<evidence type="ECO:0000256" key="1">
    <source>
        <dbReference type="ARBA" id="ARBA00023015"/>
    </source>
</evidence>
<dbReference type="SUPFAM" id="SSF55781">
    <property type="entry name" value="GAF domain-like"/>
    <property type="match status" value="1"/>
</dbReference>
<organism evidence="5 6">
    <name type="scientific">Streptomyces lunalinharesii</name>
    <dbReference type="NCBI Taxonomy" id="333384"/>
    <lineage>
        <taxon>Bacteria</taxon>
        <taxon>Bacillati</taxon>
        <taxon>Actinomycetota</taxon>
        <taxon>Actinomycetes</taxon>
        <taxon>Kitasatosporales</taxon>
        <taxon>Streptomycetaceae</taxon>
        <taxon>Streptomyces</taxon>
    </lineage>
</organism>